<evidence type="ECO:0000313" key="9">
    <source>
        <dbReference type="EMBL" id="JAU24724.1"/>
    </source>
</evidence>
<feature type="region of interest" description="Disordered" evidence="7">
    <location>
        <begin position="240"/>
        <end position="361"/>
    </location>
</feature>
<dbReference type="GO" id="GO:0003918">
    <property type="term" value="F:DNA topoisomerase type II (double strand cut, ATP-hydrolyzing) activity"/>
    <property type="evidence" value="ECO:0007669"/>
    <property type="project" value="UniProtKB-UniRule"/>
</dbReference>
<keyword evidence="6" id="KW-0067">ATP-binding</keyword>
<keyword evidence="6" id="KW-0799">Topoisomerase</keyword>
<name>A0A1J3E6K4_NOCCA</name>
<reference evidence="9" key="1">
    <citation type="submission" date="2016-07" db="EMBL/GenBank/DDBJ databases">
        <title>De novo transcriptome assembly of four accessions of the metal hyperaccumulator plant Noccaea caerulescens.</title>
        <authorList>
            <person name="Blande D."/>
            <person name="Halimaa P."/>
            <person name="Tervahauta A.I."/>
            <person name="Aarts M.G."/>
            <person name="Karenlampi S.O."/>
        </authorList>
    </citation>
    <scope>NUCLEOTIDE SEQUENCE</scope>
</reference>
<dbReference type="InterPro" id="IPR020568">
    <property type="entry name" value="Ribosomal_Su5_D2-typ_SF"/>
</dbReference>
<dbReference type="AlphaFoldDB" id="A0A1J3E6K4"/>
<evidence type="ECO:0000259" key="8">
    <source>
        <dbReference type="SMART" id="SM01189"/>
    </source>
</evidence>
<feature type="compositionally biased region" description="Polar residues" evidence="7">
    <location>
        <begin position="322"/>
        <end position="339"/>
    </location>
</feature>
<keyword evidence="6" id="KW-0547">Nucleotide-binding</keyword>
<dbReference type="GO" id="GO:0006265">
    <property type="term" value="P:DNA topological change"/>
    <property type="evidence" value="ECO:0007669"/>
    <property type="project" value="UniProtKB-UniRule"/>
</dbReference>
<keyword evidence="4 6" id="KW-0413">Isomerase</keyword>
<accession>A0A1J3E6K4</accession>
<comment type="similarity">
    <text evidence="2">Belongs to the type II topoisomerase GyrB family.</text>
</comment>
<feature type="compositionally biased region" description="Basic and acidic residues" evidence="7">
    <location>
        <begin position="251"/>
        <end position="263"/>
    </location>
</feature>
<dbReference type="InterPro" id="IPR000949">
    <property type="entry name" value="ELM2_dom"/>
</dbReference>
<dbReference type="InterPro" id="IPR001005">
    <property type="entry name" value="SANT/Myb"/>
</dbReference>
<dbReference type="EC" id="5.6.2.2" evidence="6"/>
<evidence type="ECO:0000256" key="5">
    <source>
        <dbReference type="ARBA" id="ARBA00023242"/>
    </source>
</evidence>
<dbReference type="InterPro" id="IPR001241">
    <property type="entry name" value="Topo_IIA"/>
</dbReference>
<comment type="function">
    <text evidence="6">Control of topological states of DNA by transient breakage and subsequent rejoining of DNA strands. Topoisomerase II makes double-strand breaks.</text>
</comment>
<evidence type="ECO:0000256" key="2">
    <source>
        <dbReference type="ARBA" id="ARBA00010708"/>
    </source>
</evidence>
<dbReference type="PANTHER" id="PTHR45866:SF7">
    <property type="entry name" value="DNA GYRASE SUBUNIT B, CHLOROPLASTIC"/>
    <property type="match status" value="1"/>
</dbReference>
<dbReference type="GO" id="GO:0005524">
    <property type="term" value="F:ATP binding"/>
    <property type="evidence" value="ECO:0007669"/>
    <property type="project" value="UniProtKB-UniRule"/>
</dbReference>
<keyword evidence="3 6" id="KW-0238">DNA-binding</keyword>
<dbReference type="SMART" id="SM01189">
    <property type="entry name" value="ELM2"/>
    <property type="match status" value="1"/>
</dbReference>
<dbReference type="PRINTS" id="PR00418">
    <property type="entry name" value="TPI2FAMILY"/>
</dbReference>
<gene>
    <name evidence="9" type="ORF">GA_TR17937_c0_g1_i1_g.57453</name>
</gene>
<dbReference type="CDD" id="cd00329">
    <property type="entry name" value="TopoII_MutL_Trans"/>
    <property type="match status" value="1"/>
</dbReference>
<dbReference type="SMART" id="SM00433">
    <property type="entry name" value="TOP2c"/>
    <property type="match status" value="1"/>
</dbReference>
<comment type="subunit">
    <text evidence="6">Homodimer.</text>
</comment>
<evidence type="ECO:0000256" key="1">
    <source>
        <dbReference type="ARBA" id="ARBA00000185"/>
    </source>
</evidence>
<evidence type="ECO:0000256" key="7">
    <source>
        <dbReference type="SAM" id="MobiDB-lite"/>
    </source>
</evidence>
<evidence type="ECO:0000256" key="4">
    <source>
        <dbReference type="ARBA" id="ARBA00023235"/>
    </source>
</evidence>
<dbReference type="InterPro" id="IPR013506">
    <property type="entry name" value="Topo_IIA_bsu_dom2"/>
</dbReference>
<dbReference type="Gene3D" id="3.30.230.10">
    <property type="match status" value="1"/>
</dbReference>
<evidence type="ECO:0000256" key="3">
    <source>
        <dbReference type="ARBA" id="ARBA00023125"/>
    </source>
</evidence>
<dbReference type="GO" id="GO:0003677">
    <property type="term" value="F:DNA binding"/>
    <property type="evidence" value="ECO:0007669"/>
    <property type="project" value="UniProtKB-UniRule"/>
</dbReference>
<dbReference type="CDD" id="cd00167">
    <property type="entry name" value="SANT"/>
    <property type="match status" value="1"/>
</dbReference>
<evidence type="ECO:0000256" key="6">
    <source>
        <dbReference type="RuleBase" id="RU362094"/>
    </source>
</evidence>
<dbReference type="InterPro" id="IPR000565">
    <property type="entry name" value="Topo_IIA_B"/>
</dbReference>
<sequence>MYCGAVRRVSRQDIKLVAFAMEMEDNDPKRNLYDECFYAGDSREYISLLNANKKPLHDVMGFRKERNGTTMDIALQWCVDGYSETVLGFANSIRTNDGGTHIDGVKASITRTLNRLAKKSKVVKDENITFSGEHVREGLTCVVSVIVPNPEFEGQTQTRLGNPYVREIVDQSVQEYLTEYFELHPDVLESIISKSLNAYKSALAIRRLREVPRPKTVSTPCTIPEILTNRSSEKSEIYIGRGESSSGAAKHVPERRSQKRTREQPWSVGAVSTAPGKSLENTSDPSLEKKRQKLKSPPGESLGKISDSSLERKRQKLKKSCVPSSHHSFSTRQTAHASNPPNPKDISHKTLKDLAPGSKKTGPCIPIGPGFQAEIPVWIAPTKKGKFYGSPGDSDTLKWLGTGVWPTYSLKKKAHYKKVGEGRSDSCSCASPRSTNCIKQHIKETRELLEKDINRAFYTWEFDKMGELGSKSWTANEERRFKDLVKNNPLSSSEGFWEFASKAFPRKSVKDLLSYYYNVFLIKRMRLLANSSADHISSDDDHYDDFLAG</sequence>
<dbReference type="Pfam" id="PF00204">
    <property type="entry name" value="DNA_gyraseB"/>
    <property type="match status" value="1"/>
</dbReference>
<feature type="domain" description="ELM2" evidence="8">
    <location>
        <begin position="365"/>
        <end position="426"/>
    </location>
</feature>
<comment type="catalytic activity">
    <reaction evidence="1 6">
        <text>ATP-dependent breakage, passage and rejoining of double-stranded DNA.</text>
        <dbReference type="EC" id="5.6.2.2"/>
    </reaction>
</comment>
<dbReference type="PANTHER" id="PTHR45866">
    <property type="entry name" value="DNA GYRASE/TOPOISOMERASE SUBUNIT B"/>
    <property type="match status" value="1"/>
</dbReference>
<dbReference type="PRINTS" id="PR01159">
    <property type="entry name" value="DNAGYRASEB"/>
</dbReference>
<comment type="similarity">
    <text evidence="6">Belongs to the type II topoisomerase family.</text>
</comment>
<protein>
    <recommendedName>
        <fullName evidence="6">DNA topoisomerase 2</fullName>
        <ecNumber evidence="6">5.6.2.2</ecNumber>
    </recommendedName>
</protein>
<dbReference type="SUPFAM" id="SSF54211">
    <property type="entry name" value="Ribosomal protein S5 domain 2-like"/>
    <property type="match status" value="1"/>
</dbReference>
<keyword evidence="5" id="KW-0539">Nucleus</keyword>
<dbReference type="EMBL" id="GEVI01007596">
    <property type="protein sequence ID" value="JAU24724.1"/>
    <property type="molecule type" value="Transcribed_RNA"/>
</dbReference>
<organism evidence="9">
    <name type="scientific">Noccaea caerulescens</name>
    <name type="common">Alpine penny-cress</name>
    <name type="synonym">Thlaspi caerulescens</name>
    <dbReference type="NCBI Taxonomy" id="107243"/>
    <lineage>
        <taxon>Eukaryota</taxon>
        <taxon>Viridiplantae</taxon>
        <taxon>Streptophyta</taxon>
        <taxon>Embryophyta</taxon>
        <taxon>Tracheophyta</taxon>
        <taxon>Spermatophyta</taxon>
        <taxon>Magnoliopsida</taxon>
        <taxon>eudicotyledons</taxon>
        <taxon>Gunneridae</taxon>
        <taxon>Pentapetalae</taxon>
        <taxon>rosids</taxon>
        <taxon>malvids</taxon>
        <taxon>Brassicales</taxon>
        <taxon>Brassicaceae</taxon>
        <taxon>Coluteocarpeae</taxon>
        <taxon>Noccaea</taxon>
    </lineage>
</organism>
<dbReference type="FunFam" id="3.30.230.10:FF:000005">
    <property type="entry name" value="DNA gyrase subunit B"/>
    <property type="match status" value="1"/>
</dbReference>
<proteinExistence type="inferred from homology"/>
<dbReference type="InterPro" id="IPR014721">
    <property type="entry name" value="Ribsml_uS5_D2-typ_fold_subgr"/>
</dbReference>